<dbReference type="Gene3D" id="2.40.128.410">
    <property type="match status" value="1"/>
</dbReference>
<keyword evidence="1" id="KW-0732">Signal</keyword>
<evidence type="ECO:0000313" key="2">
    <source>
        <dbReference type="EMBL" id="TFF39693.1"/>
    </source>
</evidence>
<dbReference type="InterPro" id="IPR025347">
    <property type="entry name" value="DUF4251"/>
</dbReference>
<dbReference type="RefSeq" id="WP_133227216.1">
    <property type="nucleotide sequence ID" value="NZ_SOZE01000003.1"/>
</dbReference>
<dbReference type="Pfam" id="PF14059">
    <property type="entry name" value="DUF4251"/>
    <property type="match status" value="1"/>
</dbReference>
<feature type="signal peptide" evidence="1">
    <location>
        <begin position="1"/>
        <end position="23"/>
    </location>
</feature>
<dbReference type="OrthoDB" id="1097715at2"/>
<organism evidence="2 3">
    <name type="scientific">Mucilaginibacter psychrotolerans</name>
    <dbReference type="NCBI Taxonomy" id="1524096"/>
    <lineage>
        <taxon>Bacteria</taxon>
        <taxon>Pseudomonadati</taxon>
        <taxon>Bacteroidota</taxon>
        <taxon>Sphingobacteriia</taxon>
        <taxon>Sphingobacteriales</taxon>
        <taxon>Sphingobacteriaceae</taxon>
        <taxon>Mucilaginibacter</taxon>
    </lineage>
</organism>
<sequence length="167" mass="18797">MKTLIKICISLAIIASFTQTGLAQDKKAEKLAEVKQLIQSKNYLFKAEFMLPMGGAQQYLTSDYDLKITPDTLVAYLPYFGVVYFNAAYNNSADAGIQFTSTRFDYKLEERKNGGYYVYIKPKDTKNTQQMILDVSANGGAGLTVQSVNRQMIRFTGYIKEVPKPKI</sequence>
<feature type="chain" id="PRO_5021278252" evidence="1">
    <location>
        <begin position="24"/>
        <end position="167"/>
    </location>
</feature>
<dbReference type="EMBL" id="SOZE01000003">
    <property type="protein sequence ID" value="TFF39693.1"/>
    <property type="molecule type" value="Genomic_DNA"/>
</dbReference>
<dbReference type="AlphaFoldDB" id="A0A4Y8SKW6"/>
<gene>
    <name evidence="2" type="ORF">E2R66_04820</name>
</gene>
<proteinExistence type="predicted"/>
<evidence type="ECO:0000256" key="1">
    <source>
        <dbReference type="SAM" id="SignalP"/>
    </source>
</evidence>
<evidence type="ECO:0000313" key="3">
    <source>
        <dbReference type="Proteomes" id="UP000297540"/>
    </source>
</evidence>
<dbReference type="Proteomes" id="UP000297540">
    <property type="component" value="Unassembled WGS sequence"/>
</dbReference>
<accession>A0A4Y8SKW6</accession>
<name>A0A4Y8SKW6_9SPHI</name>
<keyword evidence="3" id="KW-1185">Reference proteome</keyword>
<reference evidence="2 3" key="1">
    <citation type="journal article" date="2017" name="Int. J. Syst. Evol. Microbiol.">
        <title>Mucilaginibacterpsychrotolerans sp. nov., isolated from peatlands.</title>
        <authorList>
            <person name="Deng Y."/>
            <person name="Shen L."/>
            <person name="Xu B."/>
            <person name="Liu Y."/>
            <person name="Gu Z."/>
            <person name="Liu H."/>
            <person name="Zhou Y."/>
        </authorList>
    </citation>
    <scope>NUCLEOTIDE SEQUENCE [LARGE SCALE GENOMIC DNA]</scope>
    <source>
        <strain evidence="2 3">NH7-4</strain>
    </source>
</reference>
<comment type="caution">
    <text evidence="2">The sequence shown here is derived from an EMBL/GenBank/DDBJ whole genome shotgun (WGS) entry which is preliminary data.</text>
</comment>
<protein>
    <submittedName>
        <fullName evidence="2">DUF4251 domain-containing protein</fullName>
    </submittedName>
</protein>